<evidence type="ECO:0000313" key="3">
    <source>
        <dbReference type="Proteomes" id="UP001597109"/>
    </source>
</evidence>
<sequence>MELQEVLFVVLDQYADWEAAAIAAALNEDPEQGEKKFSVKTVSVDGEPVTSIGGFTVLPDYSVDTAPGDFAGLVLIGGNSWRKNESRKVMELVEKAREKDVVIGAICDATVFLGMNGMLDNAPHTSNHLHELKEVAAGNYTGEKSYLEQQAVREGKLITANGSAYLEFGKEVLYALNAAPDEEIEEWYRFFKLGYHEFVKGKSEN</sequence>
<comment type="caution">
    <text evidence="2">The sequence shown here is derived from an EMBL/GenBank/DDBJ whole genome shotgun (WGS) entry which is preliminary data.</text>
</comment>
<dbReference type="Pfam" id="PF01965">
    <property type="entry name" value="DJ-1_PfpI"/>
    <property type="match status" value="1"/>
</dbReference>
<keyword evidence="3" id="KW-1185">Reference proteome</keyword>
<evidence type="ECO:0000259" key="1">
    <source>
        <dbReference type="Pfam" id="PF01965"/>
    </source>
</evidence>
<dbReference type="Gene3D" id="3.40.50.880">
    <property type="match status" value="1"/>
</dbReference>
<dbReference type="InterPro" id="IPR050325">
    <property type="entry name" value="Prot/Nucl_acid_deglycase"/>
</dbReference>
<dbReference type="PANTHER" id="PTHR48094:SF19">
    <property type="entry name" value="DJ-1_PFPI DOMAIN-CONTAINING PROTEIN"/>
    <property type="match status" value="1"/>
</dbReference>
<name>A0ABW3LCL7_9BACL</name>
<dbReference type="InterPro" id="IPR029062">
    <property type="entry name" value="Class_I_gatase-like"/>
</dbReference>
<keyword evidence="2" id="KW-0378">Hydrolase</keyword>
<evidence type="ECO:0000313" key="2">
    <source>
        <dbReference type="EMBL" id="MFD1032338.1"/>
    </source>
</evidence>
<reference evidence="3" key="1">
    <citation type="journal article" date="2019" name="Int. J. Syst. Evol. Microbiol.">
        <title>The Global Catalogue of Microorganisms (GCM) 10K type strain sequencing project: providing services to taxonomists for standard genome sequencing and annotation.</title>
        <authorList>
            <consortium name="The Broad Institute Genomics Platform"/>
            <consortium name="The Broad Institute Genome Sequencing Center for Infectious Disease"/>
            <person name="Wu L."/>
            <person name="Ma J."/>
        </authorList>
    </citation>
    <scope>NUCLEOTIDE SEQUENCE [LARGE SCALE GENOMIC DNA]</scope>
    <source>
        <strain evidence="3">CCUG 56756</strain>
    </source>
</reference>
<dbReference type="SUPFAM" id="SSF52317">
    <property type="entry name" value="Class I glutamine amidotransferase-like"/>
    <property type="match status" value="1"/>
</dbReference>
<dbReference type="EC" id="3.2.-.-" evidence="2"/>
<feature type="domain" description="DJ-1/PfpI" evidence="1">
    <location>
        <begin position="5"/>
        <end position="173"/>
    </location>
</feature>
<dbReference type="CDD" id="cd03140">
    <property type="entry name" value="GATase1_PfpI_3"/>
    <property type="match status" value="1"/>
</dbReference>
<dbReference type="EMBL" id="JBHTKI010000020">
    <property type="protein sequence ID" value="MFD1032338.1"/>
    <property type="molecule type" value="Genomic_DNA"/>
</dbReference>
<keyword evidence="2" id="KW-0326">Glycosidase</keyword>
<gene>
    <name evidence="2" type="ORF">ACFQ1X_12935</name>
</gene>
<dbReference type="RefSeq" id="WP_144840728.1">
    <property type="nucleotide sequence ID" value="NZ_JBHTKI010000020.1"/>
</dbReference>
<organism evidence="2 3">
    <name type="scientific">Metaplanococcus flavidus</name>
    <dbReference type="NCBI Taxonomy" id="569883"/>
    <lineage>
        <taxon>Bacteria</taxon>
        <taxon>Bacillati</taxon>
        <taxon>Bacillota</taxon>
        <taxon>Bacilli</taxon>
        <taxon>Bacillales</taxon>
        <taxon>Caryophanaceae</taxon>
        <taxon>Metaplanococcus</taxon>
    </lineage>
</organism>
<dbReference type="Proteomes" id="UP001597109">
    <property type="component" value="Unassembled WGS sequence"/>
</dbReference>
<keyword evidence="2" id="KW-0315">Glutamine amidotransferase</keyword>
<dbReference type="GO" id="GO:0016798">
    <property type="term" value="F:hydrolase activity, acting on glycosyl bonds"/>
    <property type="evidence" value="ECO:0007669"/>
    <property type="project" value="UniProtKB-KW"/>
</dbReference>
<proteinExistence type="predicted"/>
<accession>A0ABW3LCL7</accession>
<dbReference type="InterPro" id="IPR002818">
    <property type="entry name" value="DJ-1/PfpI"/>
</dbReference>
<dbReference type="PANTHER" id="PTHR48094">
    <property type="entry name" value="PROTEIN/NUCLEIC ACID DEGLYCASE DJ-1-RELATED"/>
    <property type="match status" value="1"/>
</dbReference>
<protein>
    <submittedName>
        <fullName evidence="2">Type 1 glutamine amidotransferase family protein</fullName>
        <ecNumber evidence="2">3.2.-.-</ecNumber>
    </submittedName>
</protein>